<dbReference type="PANTHER" id="PTHR43252:SF4">
    <property type="entry name" value="TRANSCRIPTIONAL REGULATORY PROTEIN"/>
    <property type="match status" value="1"/>
</dbReference>
<dbReference type="SUPFAM" id="SSF46785">
    <property type="entry name" value="Winged helix' DNA-binding domain"/>
    <property type="match status" value="1"/>
</dbReference>
<dbReference type="InterPro" id="IPR036388">
    <property type="entry name" value="WH-like_DNA-bd_sf"/>
</dbReference>
<evidence type="ECO:0000313" key="2">
    <source>
        <dbReference type="EMBL" id="CAB4803044.1"/>
    </source>
</evidence>
<dbReference type="InterPro" id="IPR036390">
    <property type="entry name" value="WH_DNA-bd_sf"/>
</dbReference>
<name>A0A6J6Y4W2_9ZZZZ</name>
<proteinExistence type="predicted"/>
<gene>
    <name evidence="2" type="ORF">UFOPK2992_01123</name>
</gene>
<dbReference type="Gene3D" id="1.10.10.10">
    <property type="entry name" value="Winged helix-like DNA-binding domain superfamily/Winged helix DNA-binding domain"/>
    <property type="match status" value="1"/>
</dbReference>
<organism evidence="2">
    <name type="scientific">freshwater metagenome</name>
    <dbReference type="NCBI Taxonomy" id="449393"/>
    <lineage>
        <taxon>unclassified sequences</taxon>
        <taxon>metagenomes</taxon>
        <taxon>ecological metagenomes</taxon>
    </lineage>
</organism>
<protein>
    <submittedName>
        <fullName evidence="2">Unannotated protein</fullName>
    </submittedName>
</protein>
<sequence>MLAVRSWTGYELTQQMRRSLRFVWSSSEGHLYREQKNLVDLGWATVDEEQAGARTRKRYMITAAGTEALREWLTSAPQEPHFEIEGLVRLFHGSHGSVADLAAAMDATADAAREMLDEMLGFVDEYLADGGPLWMLEHGVNVAAASEGASPMEFAGRPMFPGRLHVVALVIESTTTLLASVESFARSTAREVRSWASTTDLAATPATRARLEAIRKRHGRGTR</sequence>
<dbReference type="InterPro" id="IPR005149">
    <property type="entry name" value="Tscrpt_reg_PadR_N"/>
</dbReference>
<dbReference type="PANTHER" id="PTHR43252">
    <property type="entry name" value="TRANSCRIPTIONAL REGULATOR YQJI"/>
    <property type="match status" value="1"/>
</dbReference>
<reference evidence="2" key="1">
    <citation type="submission" date="2020-05" db="EMBL/GenBank/DDBJ databases">
        <authorList>
            <person name="Chiriac C."/>
            <person name="Salcher M."/>
            <person name="Ghai R."/>
            <person name="Kavagutti S V."/>
        </authorList>
    </citation>
    <scope>NUCLEOTIDE SEQUENCE</scope>
</reference>
<accession>A0A6J6Y4W2</accession>
<dbReference type="EMBL" id="CAFAAI010000193">
    <property type="protein sequence ID" value="CAB4803044.1"/>
    <property type="molecule type" value="Genomic_DNA"/>
</dbReference>
<dbReference type="AlphaFoldDB" id="A0A6J6Y4W2"/>
<dbReference type="Pfam" id="PF03551">
    <property type="entry name" value="PadR"/>
    <property type="match status" value="1"/>
</dbReference>
<feature type="domain" description="Transcription regulator PadR N-terminal" evidence="1">
    <location>
        <begin position="6"/>
        <end position="71"/>
    </location>
</feature>
<evidence type="ECO:0000259" key="1">
    <source>
        <dbReference type="Pfam" id="PF03551"/>
    </source>
</evidence>